<keyword evidence="7" id="KW-1185">Reference proteome</keyword>
<protein>
    <submittedName>
        <fullName evidence="6">Putative 2-aminoethylphosphonate-binding periplasmic protein</fullName>
    </submittedName>
</protein>
<dbReference type="PANTHER" id="PTHR30006:SF3">
    <property type="entry name" value="THIAMINE-BINDING PERIPLASMIC PROTEIN"/>
    <property type="match status" value="1"/>
</dbReference>
<evidence type="ECO:0000256" key="4">
    <source>
        <dbReference type="ARBA" id="ARBA00022764"/>
    </source>
</evidence>
<dbReference type="RefSeq" id="WP_153535482.1">
    <property type="nucleotide sequence ID" value="NZ_WEGH01000003.1"/>
</dbReference>
<dbReference type="GO" id="GO:0030288">
    <property type="term" value="C:outer membrane-bounded periplasmic space"/>
    <property type="evidence" value="ECO:0007669"/>
    <property type="project" value="TreeGrafter"/>
</dbReference>
<comment type="subcellular location">
    <subcellularLocation>
        <location evidence="1">Periplasm</location>
    </subcellularLocation>
</comment>
<reference evidence="6 7" key="1">
    <citation type="submission" date="2019-10" db="EMBL/GenBank/DDBJ databases">
        <title>Actinomadura rubteroloni sp. nov. and Actinomadura macrotermitis sp. nov., isolated from the gut of fungus growing-termite Macrotermes natalensis.</title>
        <authorList>
            <person name="Benndorf R."/>
            <person name="Martin K."/>
            <person name="Kuefner M."/>
            <person name="De Beer W."/>
            <person name="Kaster A.-K."/>
            <person name="Vollmers J."/>
            <person name="Poulsen M."/>
            <person name="Beemelmanns C."/>
        </authorList>
    </citation>
    <scope>NUCLEOTIDE SEQUENCE [LARGE SCALE GENOMIC DNA]</scope>
    <source>
        <strain evidence="6 7">RB68</strain>
    </source>
</reference>
<evidence type="ECO:0000313" key="6">
    <source>
        <dbReference type="EMBL" id="MQY06303.1"/>
    </source>
</evidence>
<keyword evidence="4" id="KW-0574">Periplasm</keyword>
<proteinExistence type="predicted"/>
<evidence type="ECO:0000256" key="3">
    <source>
        <dbReference type="ARBA" id="ARBA00022729"/>
    </source>
</evidence>
<evidence type="ECO:0000256" key="5">
    <source>
        <dbReference type="SAM" id="SignalP"/>
    </source>
</evidence>
<evidence type="ECO:0000256" key="1">
    <source>
        <dbReference type="ARBA" id="ARBA00004418"/>
    </source>
</evidence>
<dbReference type="PIRSF" id="PIRSF002825">
    <property type="entry name" value="CfbpA"/>
    <property type="match status" value="1"/>
</dbReference>
<accession>A0A7K0BYQ4</accession>
<dbReference type="NCBIfam" id="NF011620">
    <property type="entry name" value="PRK15046.1"/>
    <property type="match status" value="1"/>
</dbReference>
<name>A0A7K0BYQ4_9ACTN</name>
<dbReference type="Proteomes" id="UP000487268">
    <property type="component" value="Unassembled WGS sequence"/>
</dbReference>
<sequence>MRRIATAAALAALVLPVAACGAGTSAAGASGKTVTVYSVDGLGDWYTKRFAEFQKQTGIKVQYVESGSGEVLTRAQKEKARPQADVLVTLPPFIQKAEKEGLLEPYTPAGADKVTDKDAGGSYTALAGNYLSFIYNPEHAKPAPVTFDDLLAPRFKKKLQYSTPGQAGDGTAVLIQLQHVLGKDKALDYLKRLEANNVGPSSSTGKLQPKVTKGELHVANGDVQMNLTSIKNDGAGFQIFFPADASGKKSTFALPYFMGLAKNAPHSAPAKKLMDFLLTPEAQKTLAPETYGLPARSDVTADDANSRQIADLMKGVQIWTPDWDKVVADLDGDVAAYTKAIGG</sequence>
<keyword evidence="3 5" id="KW-0732">Signal</keyword>
<evidence type="ECO:0000313" key="7">
    <source>
        <dbReference type="Proteomes" id="UP000487268"/>
    </source>
</evidence>
<dbReference type="EMBL" id="WEGH01000003">
    <property type="protein sequence ID" value="MQY06303.1"/>
    <property type="molecule type" value="Genomic_DNA"/>
</dbReference>
<dbReference type="AlphaFoldDB" id="A0A7K0BYQ4"/>
<comment type="caution">
    <text evidence="6">The sequence shown here is derived from an EMBL/GenBank/DDBJ whole genome shotgun (WGS) entry which is preliminary data.</text>
</comment>
<keyword evidence="2" id="KW-0813">Transport</keyword>
<dbReference type="InterPro" id="IPR026045">
    <property type="entry name" value="Ferric-bd"/>
</dbReference>
<dbReference type="Pfam" id="PF13343">
    <property type="entry name" value="SBP_bac_6"/>
    <property type="match status" value="1"/>
</dbReference>
<dbReference type="PANTHER" id="PTHR30006">
    <property type="entry name" value="THIAMINE-BINDING PERIPLASMIC PROTEIN-RELATED"/>
    <property type="match status" value="1"/>
</dbReference>
<organism evidence="6 7">
    <name type="scientific">Actinomadura macrotermitis</name>
    <dbReference type="NCBI Taxonomy" id="2585200"/>
    <lineage>
        <taxon>Bacteria</taxon>
        <taxon>Bacillati</taxon>
        <taxon>Actinomycetota</taxon>
        <taxon>Actinomycetes</taxon>
        <taxon>Streptosporangiales</taxon>
        <taxon>Thermomonosporaceae</taxon>
        <taxon>Actinomadura</taxon>
    </lineage>
</organism>
<feature type="signal peptide" evidence="5">
    <location>
        <begin position="1"/>
        <end position="21"/>
    </location>
</feature>
<dbReference type="GO" id="GO:0030975">
    <property type="term" value="F:thiamine binding"/>
    <property type="evidence" value="ECO:0007669"/>
    <property type="project" value="TreeGrafter"/>
</dbReference>
<evidence type="ECO:0000256" key="2">
    <source>
        <dbReference type="ARBA" id="ARBA00022448"/>
    </source>
</evidence>
<feature type="chain" id="PRO_5029662985" evidence="5">
    <location>
        <begin position="22"/>
        <end position="343"/>
    </location>
</feature>
<dbReference type="Gene3D" id="3.40.190.10">
    <property type="entry name" value="Periplasmic binding protein-like II"/>
    <property type="match status" value="2"/>
</dbReference>
<dbReference type="GO" id="GO:0015888">
    <property type="term" value="P:thiamine transport"/>
    <property type="evidence" value="ECO:0007669"/>
    <property type="project" value="TreeGrafter"/>
</dbReference>
<dbReference type="SUPFAM" id="SSF53850">
    <property type="entry name" value="Periplasmic binding protein-like II"/>
    <property type="match status" value="1"/>
</dbReference>
<dbReference type="OrthoDB" id="366726at2"/>
<gene>
    <name evidence="6" type="primary">phnS</name>
    <name evidence="6" type="ORF">ACRB68_43910</name>
</gene>
<dbReference type="GO" id="GO:0030976">
    <property type="term" value="F:thiamine pyrophosphate binding"/>
    <property type="evidence" value="ECO:0007669"/>
    <property type="project" value="TreeGrafter"/>
</dbReference>